<keyword evidence="3" id="KW-1185">Reference proteome</keyword>
<comment type="caution">
    <text evidence="2">The sequence shown here is derived from an EMBL/GenBank/DDBJ whole genome shotgun (WGS) entry which is preliminary data.</text>
</comment>
<dbReference type="OrthoDB" id="2445967at2759"/>
<feature type="region of interest" description="Disordered" evidence="1">
    <location>
        <begin position="1"/>
        <end position="23"/>
    </location>
</feature>
<accession>A0A8H3XFV3</accession>
<reference evidence="2 3" key="1">
    <citation type="journal article" date="2019" name="Environ. Microbiol.">
        <title>At the nexus of three kingdoms: the genome of the mycorrhizal fungus Gigaspora margarita provides insights into plant, endobacterial and fungal interactions.</title>
        <authorList>
            <person name="Venice F."/>
            <person name="Ghignone S."/>
            <person name="Salvioli di Fossalunga A."/>
            <person name="Amselem J."/>
            <person name="Novero M."/>
            <person name="Xianan X."/>
            <person name="Sedzielewska Toro K."/>
            <person name="Morin E."/>
            <person name="Lipzen A."/>
            <person name="Grigoriev I.V."/>
            <person name="Henrissat B."/>
            <person name="Martin F.M."/>
            <person name="Bonfante P."/>
        </authorList>
    </citation>
    <scope>NUCLEOTIDE SEQUENCE [LARGE SCALE GENOMIC DNA]</scope>
    <source>
        <strain evidence="2 3">BEG34</strain>
    </source>
</reference>
<sequence length="159" mass="18347">MVSKNKNIWKPSSRSSTYIGGSKRTQRRKKVELKKAAQYIQFITTYFASALIYESSTELYVSKEVKSIELELESVNMESVESLEVESLELLELLEVESVELLEVESTVDVLAEKDIDKKTKIRLAIEELDGMLKTDVNKIDKSVRVCLQVSLQYLWLRY</sequence>
<gene>
    <name evidence="2" type="ORF">F8M41_000613</name>
</gene>
<evidence type="ECO:0000313" key="3">
    <source>
        <dbReference type="Proteomes" id="UP000439903"/>
    </source>
</evidence>
<feature type="compositionally biased region" description="Polar residues" evidence="1">
    <location>
        <begin position="1"/>
        <end position="19"/>
    </location>
</feature>
<protein>
    <submittedName>
        <fullName evidence="2">Uncharacterized protein</fullName>
    </submittedName>
</protein>
<evidence type="ECO:0000256" key="1">
    <source>
        <dbReference type="SAM" id="MobiDB-lite"/>
    </source>
</evidence>
<dbReference type="AlphaFoldDB" id="A0A8H3XFV3"/>
<dbReference type="EMBL" id="WTPW01001046">
    <property type="protein sequence ID" value="KAF0460348.1"/>
    <property type="molecule type" value="Genomic_DNA"/>
</dbReference>
<organism evidence="2 3">
    <name type="scientific">Gigaspora margarita</name>
    <dbReference type="NCBI Taxonomy" id="4874"/>
    <lineage>
        <taxon>Eukaryota</taxon>
        <taxon>Fungi</taxon>
        <taxon>Fungi incertae sedis</taxon>
        <taxon>Mucoromycota</taxon>
        <taxon>Glomeromycotina</taxon>
        <taxon>Glomeromycetes</taxon>
        <taxon>Diversisporales</taxon>
        <taxon>Gigasporaceae</taxon>
        <taxon>Gigaspora</taxon>
    </lineage>
</organism>
<proteinExistence type="predicted"/>
<evidence type="ECO:0000313" key="2">
    <source>
        <dbReference type="EMBL" id="KAF0460348.1"/>
    </source>
</evidence>
<name>A0A8H3XFV3_GIGMA</name>
<dbReference type="Proteomes" id="UP000439903">
    <property type="component" value="Unassembled WGS sequence"/>
</dbReference>